<dbReference type="Proteomes" id="UP000886653">
    <property type="component" value="Unassembled WGS sequence"/>
</dbReference>
<sequence length="276" mass="30849">MTPQSLSPPPRPSNVSSPPPIAGPSTIPNINPIAALTFNPRSELIIYFSPTTDPNQTPMPIPIELSNVLKNEEWNQRTKSIFNLLSKFVWSKILRIYLLIVILLTLLGPVLVNLIVSKIFFAGLLPLKIDATNEEILERVSIVRKAHLINFSVSLAFMILIWAPYHAYKLMGRKRLRALLQTFSNTDSSKGNMSALHWSVSRTSTLQRSTNICIQLPIALISARQPSLFSTEAYLPSYLQKESTLPPKNHQIGVTGTESLQQPAPAYEYPPPDTRK</sequence>
<dbReference type="EMBL" id="MU167271">
    <property type="protein sequence ID" value="KAG0145747.1"/>
    <property type="molecule type" value="Genomic_DNA"/>
</dbReference>
<keyword evidence="4" id="KW-1185">Reference proteome</keyword>
<keyword evidence="2" id="KW-0812">Transmembrane</keyword>
<keyword evidence="2" id="KW-0472">Membrane</keyword>
<protein>
    <submittedName>
        <fullName evidence="3">Uncharacterized protein</fullName>
    </submittedName>
</protein>
<feature type="region of interest" description="Disordered" evidence="1">
    <location>
        <begin position="245"/>
        <end position="276"/>
    </location>
</feature>
<proteinExistence type="predicted"/>
<comment type="caution">
    <text evidence="3">The sequence shown here is derived from an EMBL/GenBank/DDBJ whole genome shotgun (WGS) entry which is preliminary data.</text>
</comment>
<reference evidence="3" key="1">
    <citation type="submission" date="2013-11" db="EMBL/GenBank/DDBJ databases">
        <title>Genome sequence of the fusiform rust pathogen reveals effectors for host alternation and coevolution with pine.</title>
        <authorList>
            <consortium name="DOE Joint Genome Institute"/>
            <person name="Smith K."/>
            <person name="Pendleton A."/>
            <person name="Kubisiak T."/>
            <person name="Anderson C."/>
            <person name="Salamov A."/>
            <person name="Aerts A."/>
            <person name="Riley R."/>
            <person name="Clum A."/>
            <person name="Lindquist E."/>
            <person name="Ence D."/>
            <person name="Campbell M."/>
            <person name="Kronenberg Z."/>
            <person name="Feau N."/>
            <person name="Dhillon B."/>
            <person name="Hamelin R."/>
            <person name="Burleigh J."/>
            <person name="Smith J."/>
            <person name="Yandell M."/>
            <person name="Nelson C."/>
            <person name="Grigoriev I."/>
            <person name="Davis J."/>
        </authorList>
    </citation>
    <scope>NUCLEOTIDE SEQUENCE</scope>
    <source>
        <strain evidence="3">G11</strain>
    </source>
</reference>
<name>A0A9P6TAZ9_9BASI</name>
<evidence type="ECO:0000313" key="3">
    <source>
        <dbReference type="EMBL" id="KAG0145747.1"/>
    </source>
</evidence>
<gene>
    <name evidence="3" type="ORF">CROQUDRAFT_45339</name>
</gene>
<keyword evidence="2" id="KW-1133">Transmembrane helix</keyword>
<organism evidence="3 4">
    <name type="scientific">Cronartium quercuum f. sp. fusiforme G11</name>
    <dbReference type="NCBI Taxonomy" id="708437"/>
    <lineage>
        <taxon>Eukaryota</taxon>
        <taxon>Fungi</taxon>
        <taxon>Dikarya</taxon>
        <taxon>Basidiomycota</taxon>
        <taxon>Pucciniomycotina</taxon>
        <taxon>Pucciniomycetes</taxon>
        <taxon>Pucciniales</taxon>
        <taxon>Coleosporiaceae</taxon>
        <taxon>Cronartium</taxon>
    </lineage>
</organism>
<accession>A0A9P6TAZ9</accession>
<evidence type="ECO:0000313" key="4">
    <source>
        <dbReference type="Proteomes" id="UP000886653"/>
    </source>
</evidence>
<feature type="transmembrane region" description="Helical" evidence="2">
    <location>
        <begin position="96"/>
        <end position="127"/>
    </location>
</feature>
<dbReference type="AlphaFoldDB" id="A0A9P6TAZ9"/>
<evidence type="ECO:0000256" key="2">
    <source>
        <dbReference type="SAM" id="Phobius"/>
    </source>
</evidence>
<dbReference type="OrthoDB" id="2504001at2759"/>
<feature type="transmembrane region" description="Helical" evidence="2">
    <location>
        <begin position="147"/>
        <end position="168"/>
    </location>
</feature>
<evidence type="ECO:0000256" key="1">
    <source>
        <dbReference type="SAM" id="MobiDB-lite"/>
    </source>
</evidence>
<feature type="region of interest" description="Disordered" evidence="1">
    <location>
        <begin position="1"/>
        <end position="21"/>
    </location>
</feature>